<evidence type="ECO:0000256" key="1">
    <source>
        <dbReference type="SAM" id="Phobius"/>
    </source>
</evidence>
<organism evidence="2">
    <name type="scientific">marine sediment metagenome</name>
    <dbReference type="NCBI Taxonomy" id="412755"/>
    <lineage>
        <taxon>unclassified sequences</taxon>
        <taxon>metagenomes</taxon>
        <taxon>ecological metagenomes</taxon>
    </lineage>
</organism>
<accession>A0A0F8WZM2</accession>
<keyword evidence="1" id="KW-0472">Membrane</keyword>
<reference evidence="2" key="1">
    <citation type="journal article" date="2015" name="Nature">
        <title>Complex archaea that bridge the gap between prokaryotes and eukaryotes.</title>
        <authorList>
            <person name="Spang A."/>
            <person name="Saw J.H."/>
            <person name="Jorgensen S.L."/>
            <person name="Zaremba-Niedzwiedzka K."/>
            <person name="Martijn J."/>
            <person name="Lind A.E."/>
            <person name="van Eijk R."/>
            <person name="Schleper C."/>
            <person name="Guy L."/>
            <person name="Ettema T.J."/>
        </authorList>
    </citation>
    <scope>NUCLEOTIDE SEQUENCE</scope>
</reference>
<proteinExistence type="predicted"/>
<dbReference type="AlphaFoldDB" id="A0A0F8WZM2"/>
<comment type="caution">
    <text evidence="2">The sequence shown here is derived from an EMBL/GenBank/DDBJ whole genome shotgun (WGS) entry which is preliminary data.</text>
</comment>
<name>A0A0F8WZM2_9ZZZZ</name>
<evidence type="ECO:0000313" key="2">
    <source>
        <dbReference type="EMBL" id="KKK53955.1"/>
    </source>
</evidence>
<feature type="transmembrane region" description="Helical" evidence="1">
    <location>
        <begin position="23"/>
        <end position="46"/>
    </location>
</feature>
<gene>
    <name evidence="2" type="ORF">LCGC14_3089610</name>
</gene>
<dbReference type="EMBL" id="LAZR01066246">
    <property type="protein sequence ID" value="KKK53955.1"/>
    <property type="molecule type" value="Genomic_DNA"/>
</dbReference>
<keyword evidence="1" id="KW-0812">Transmembrane</keyword>
<keyword evidence="1" id="KW-1133">Transmembrane helix</keyword>
<protein>
    <submittedName>
        <fullName evidence="2">Uncharacterized protein</fullName>
    </submittedName>
</protein>
<sequence length="49" mass="5462">MEKLALTPTRPHFIIMENIDEKIIVVALFLGAVTAFLSVALTYLIMSIL</sequence>